<protein>
    <submittedName>
        <fullName evidence="2">Protein containing DUF306 domain</fullName>
    </submittedName>
</protein>
<dbReference type="PROSITE" id="PS51257">
    <property type="entry name" value="PROKAR_LIPOPROTEIN"/>
    <property type="match status" value="1"/>
</dbReference>
<dbReference type="InterPro" id="IPR053147">
    <property type="entry name" value="Hsp_HslJ-like"/>
</dbReference>
<dbReference type="AlphaFoldDB" id="H6RHU8"/>
<evidence type="ECO:0000313" key="2">
    <source>
        <dbReference type="EMBL" id="CCG00609.1"/>
    </source>
</evidence>
<dbReference type="InterPro" id="IPR005184">
    <property type="entry name" value="DUF306_Meta_HslJ"/>
</dbReference>
<evidence type="ECO:0000259" key="1">
    <source>
        <dbReference type="Pfam" id="PF03724"/>
    </source>
</evidence>
<feature type="domain" description="DUF306" evidence="1">
    <location>
        <begin position="33"/>
        <end position="133"/>
    </location>
</feature>
<dbReference type="PANTHER" id="PTHR35535:SF1">
    <property type="entry name" value="HEAT SHOCK PROTEIN HSLJ"/>
    <property type="match status" value="1"/>
</dbReference>
<name>H6RHU8_9BACT</name>
<reference evidence="2" key="2">
    <citation type="submission" date="2012-02" db="EMBL/GenBank/DDBJ databases">
        <authorList>
            <person name="Genoscope - CEA"/>
        </authorList>
    </citation>
    <scope>NUCLEOTIDE SEQUENCE</scope>
</reference>
<dbReference type="InterPro" id="IPR038670">
    <property type="entry name" value="HslJ-like_sf"/>
</dbReference>
<reference evidence="2" key="1">
    <citation type="journal article" date="2012" name="Environ. Microbiol.">
        <title>Genomic content of uncultured Bacteroidetes from contrasting oceanic provinces in the North Atlantic Ocean.</title>
        <authorList>
            <person name="Gomez-Pereira P.R."/>
            <person name="Schuler M."/>
            <person name="Fuchs B.M."/>
            <person name="Bennke C."/>
            <person name="Teeling H."/>
            <person name="Waldmann J."/>
            <person name="Richter M."/>
            <person name="Barbe V."/>
            <person name="Bataille E."/>
            <person name="Glockner F.O."/>
            <person name="Amann R."/>
        </authorList>
    </citation>
    <scope>NUCLEOTIDE SEQUENCE</scope>
</reference>
<dbReference type="EMBL" id="FO117613">
    <property type="protein sequence ID" value="CCG00609.1"/>
    <property type="molecule type" value="Genomic_DNA"/>
</dbReference>
<organism evidence="2">
    <name type="scientific">uncultured Flavobacteriia bacterium</name>
    <dbReference type="NCBI Taxonomy" id="212695"/>
    <lineage>
        <taxon>Bacteria</taxon>
        <taxon>Pseudomonadati</taxon>
        <taxon>Bacteroidota</taxon>
        <taxon>Flavobacteriia</taxon>
        <taxon>environmental samples</taxon>
    </lineage>
</organism>
<sequence>MKYTIALCILLFSLMIISCKETKKTIKVSSNEFYSGKYEIKNLNGNELSRNLRFTIETSENKISGKTNCNNYFGTYTVSNTNELKIEPLVATEMYCEEKIMKAERELFKVYNDSKIFSFDGKMLTFFNEEGTLLIRANKISN</sequence>
<proteinExistence type="predicted"/>
<dbReference type="PANTHER" id="PTHR35535">
    <property type="entry name" value="HEAT SHOCK PROTEIN HSLJ"/>
    <property type="match status" value="1"/>
</dbReference>
<accession>H6RHU8</accession>
<dbReference type="Pfam" id="PF03724">
    <property type="entry name" value="META"/>
    <property type="match status" value="1"/>
</dbReference>
<gene>
    <name evidence="2" type="ORF">VIS_S3DIC30010</name>
</gene>
<dbReference type="Gene3D" id="2.40.128.270">
    <property type="match status" value="1"/>
</dbReference>